<dbReference type="Gene3D" id="3.40.50.2020">
    <property type="match status" value="1"/>
</dbReference>
<dbReference type="KEGG" id="rak:A1C_00720"/>
<dbReference type="EC" id="5.1.1.1" evidence="1"/>
<name>A8GM52_RICAH</name>
<dbReference type="SUPFAM" id="SSF53271">
    <property type="entry name" value="PRTase-like"/>
    <property type="match status" value="1"/>
</dbReference>
<proteinExistence type="predicted"/>
<dbReference type="InterPro" id="IPR029057">
    <property type="entry name" value="PRTase-like"/>
</dbReference>
<dbReference type="Proteomes" id="UP000006830">
    <property type="component" value="Chromosome"/>
</dbReference>
<dbReference type="STRING" id="293614.A1C_00720"/>
<keyword evidence="1" id="KW-0413">Isomerase</keyword>
<organism evidence="1 2">
    <name type="scientific">Rickettsia akari (strain Hartford)</name>
    <dbReference type="NCBI Taxonomy" id="293614"/>
    <lineage>
        <taxon>Bacteria</taxon>
        <taxon>Pseudomonadati</taxon>
        <taxon>Pseudomonadota</taxon>
        <taxon>Alphaproteobacteria</taxon>
        <taxon>Rickettsiales</taxon>
        <taxon>Rickettsiaceae</taxon>
        <taxon>Rickettsieae</taxon>
        <taxon>Rickettsia</taxon>
        <taxon>spotted fever group</taxon>
    </lineage>
</organism>
<gene>
    <name evidence="1" type="primary">alr</name>
    <name evidence="1" type="ordered locus">A1C_00720</name>
</gene>
<reference evidence="1" key="1">
    <citation type="submission" date="2007-09" db="EMBL/GenBank/DDBJ databases">
        <title>Complete Genome Sequence of Rickettsia akari.</title>
        <authorList>
            <person name="Madan A."/>
            <person name="Fahey J."/>
            <person name="Helton E."/>
            <person name="Ketteman M."/>
            <person name="Madan A."/>
            <person name="Rodrigues S."/>
            <person name="Sanchez A."/>
            <person name="Whiting M."/>
            <person name="Dasch G."/>
            <person name="Eremeeva M."/>
        </authorList>
    </citation>
    <scope>NUCLEOTIDE SEQUENCE</scope>
    <source>
        <strain evidence="1">Hartford</strain>
    </source>
</reference>
<evidence type="ECO:0000313" key="2">
    <source>
        <dbReference type="Proteomes" id="UP000006830"/>
    </source>
</evidence>
<sequence>MILITGNVEGKNCILLDNIIDSVETIIKAAIFSKNMRLFRFVLL</sequence>
<dbReference type="AlphaFoldDB" id="A8GM52"/>
<accession>A8GM52</accession>
<protein>
    <submittedName>
        <fullName evidence="1">Alanine racemase</fullName>
        <ecNumber evidence="1">5.1.1.1</ecNumber>
    </submittedName>
</protein>
<dbReference type="EMBL" id="CP000847">
    <property type="protein sequence ID" value="ABV74477.1"/>
    <property type="molecule type" value="Genomic_DNA"/>
</dbReference>
<dbReference type="HOGENOM" id="CLU_3221352_0_0_5"/>
<keyword evidence="2" id="KW-1185">Reference proteome</keyword>
<dbReference type="GO" id="GO:0008784">
    <property type="term" value="F:alanine racemase activity"/>
    <property type="evidence" value="ECO:0007669"/>
    <property type="project" value="UniProtKB-EC"/>
</dbReference>
<evidence type="ECO:0000313" key="1">
    <source>
        <dbReference type="EMBL" id="ABV74477.1"/>
    </source>
</evidence>